<dbReference type="EMBL" id="JARAOO010000003">
    <property type="protein sequence ID" value="KAJ7976324.1"/>
    <property type="molecule type" value="Genomic_DNA"/>
</dbReference>
<comment type="caution">
    <text evidence="10">The sequence shown here is derived from an EMBL/GenBank/DDBJ whole genome shotgun (WGS) entry which is preliminary data.</text>
</comment>
<dbReference type="KEGG" id="qsa:O6P43_006120"/>
<feature type="compositionally biased region" description="Low complexity" evidence="8">
    <location>
        <begin position="33"/>
        <end position="56"/>
    </location>
</feature>
<dbReference type="PANTHER" id="PTHR13742">
    <property type="entry name" value="RETINOBLASTOMA-ASSOCIATED PROTEIN RB -RELATED"/>
    <property type="match status" value="1"/>
</dbReference>
<dbReference type="FunFam" id="1.10.472.10:FF:000030">
    <property type="entry name" value="Retinoblastoma-related protein 1"/>
    <property type="match status" value="1"/>
</dbReference>
<evidence type="ECO:0000256" key="7">
    <source>
        <dbReference type="ARBA" id="ARBA00023306"/>
    </source>
</evidence>
<feature type="domain" description="Retinoblastoma-associated protein A-box" evidence="9">
    <location>
        <begin position="72"/>
        <end position="273"/>
    </location>
</feature>
<dbReference type="PANTHER" id="PTHR13742:SF17">
    <property type="entry name" value="RE32990P-RELATED"/>
    <property type="match status" value="1"/>
</dbReference>
<evidence type="ECO:0000259" key="9">
    <source>
        <dbReference type="SMART" id="SM01368"/>
    </source>
</evidence>
<dbReference type="SUPFAM" id="SSF47954">
    <property type="entry name" value="Cyclin-like"/>
    <property type="match status" value="2"/>
</dbReference>
<dbReference type="GO" id="GO:0005634">
    <property type="term" value="C:nucleus"/>
    <property type="evidence" value="ECO:0007669"/>
    <property type="project" value="UniProtKB-SubCell"/>
</dbReference>
<keyword evidence="5" id="KW-0804">Transcription</keyword>
<dbReference type="InterPro" id="IPR002720">
    <property type="entry name" value="RB_A"/>
</dbReference>
<gene>
    <name evidence="10" type="ORF">O6P43_006120</name>
</gene>
<dbReference type="GO" id="GO:0005667">
    <property type="term" value="C:transcription regulator complex"/>
    <property type="evidence" value="ECO:0007669"/>
    <property type="project" value="TreeGrafter"/>
</dbReference>
<dbReference type="Gene3D" id="1.10.472.10">
    <property type="entry name" value="Cyclin-like"/>
    <property type="match status" value="2"/>
</dbReference>
<dbReference type="GO" id="GO:0032875">
    <property type="term" value="P:regulation of DNA endoreduplication"/>
    <property type="evidence" value="ECO:0007669"/>
    <property type="project" value="UniProtKB-ARBA"/>
</dbReference>
<dbReference type="AlphaFoldDB" id="A0AAD7Q7K4"/>
<sequence>MMFSKDDDNLLSSDNSPQDTMKVSGIKRKVSQLASPTKTATLASSSSSFSSLSPASDGNHGVEGALPKMTPSPVKSTLITTKWIQSVVLPLPSRPSAELEQFFSSFGNNLIDEVIYRANILVKAIFPSSDFGHRFSDQYICDINLMDSSWTEQRRVEALKLYYKILESICTSEAQKLNARDVRCLLDNERFHRCMLSCSAELISVAHAGISTLFPLMLERVGISAFDLCKVIESFIKHIESLPRELRRHLNSLEEKLLESMVWKKGSSLYNLMIVARPTLSTEINQLGLLSEAMPSLDAIAMDNQLYSGDSPETLVVMEPPGRISEKSTKRARIGDGNKLLGDNTPAFCSLQSKSLLPSPSLQSAFASPTQQNPQFGEFKPMDTPISVLFHKVSKLELNFEEIKACYMKQPHSIPQVFHWVYVKWPSATHNGKNEEDHVGIIQFYNDVFRPSVTSLMNDIGSAEVSEQVSQLNKNGDCPGTPRISPFFSLPDLSPKKVSPSQNVYLSPLQPSKKEALISRMGKSYYAYVGVSTRAESADQSPSKDLTDINKRLNGTRVRRSLNFDNVDVHFISDSLVVESFHSEGKLW</sequence>
<evidence type="ECO:0000256" key="1">
    <source>
        <dbReference type="ARBA" id="ARBA00004123"/>
    </source>
</evidence>
<dbReference type="GO" id="GO:2000134">
    <property type="term" value="P:negative regulation of G1/S transition of mitotic cell cycle"/>
    <property type="evidence" value="ECO:0007669"/>
    <property type="project" value="TreeGrafter"/>
</dbReference>
<dbReference type="Pfam" id="PF01858">
    <property type="entry name" value="RB_A"/>
    <property type="match status" value="1"/>
</dbReference>
<protein>
    <submittedName>
        <fullName evidence="10">Retinoblastoma-related protein</fullName>
    </submittedName>
</protein>
<keyword evidence="7" id="KW-0131">Cell cycle</keyword>
<evidence type="ECO:0000256" key="5">
    <source>
        <dbReference type="ARBA" id="ARBA00023163"/>
    </source>
</evidence>
<keyword evidence="6" id="KW-0539">Nucleus</keyword>
<evidence type="ECO:0000313" key="11">
    <source>
        <dbReference type="Proteomes" id="UP001163823"/>
    </source>
</evidence>
<dbReference type="SMART" id="SM01368">
    <property type="entry name" value="RB_A"/>
    <property type="match status" value="1"/>
</dbReference>
<feature type="region of interest" description="Disordered" evidence="8">
    <location>
        <begin position="1"/>
        <end position="69"/>
    </location>
</feature>
<keyword evidence="3" id="KW-0678">Repressor</keyword>
<dbReference type="InterPro" id="IPR002719">
    <property type="entry name" value="RB_B"/>
</dbReference>
<comment type="similarity">
    <text evidence="2">Belongs to the retinoblastoma protein (RB) family.</text>
</comment>
<evidence type="ECO:0000256" key="2">
    <source>
        <dbReference type="ARBA" id="ARBA00009475"/>
    </source>
</evidence>
<dbReference type="InterPro" id="IPR028309">
    <property type="entry name" value="RB_fam"/>
</dbReference>
<evidence type="ECO:0000256" key="8">
    <source>
        <dbReference type="SAM" id="MobiDB-lite"/>
    </source>
</evidence>
<evidence type="ECO:0000256" key="6">
    <source>
        <dbReference type="ARBA" id="ARBA00023242"/>
    </source>
</evidence>
<accession>A0AAD7Q7K4</accession>
<organism evidence="10 11">
    <name type="scientific">Quillaja saponaria</name>
    <name type="common">Soap bark tree</name>
    <dbReference type="NCBI Taxonomy" id="32244"/>
    <lineage>
        <taxon>Eukaryota</taxon>
        <taxon>Viridiplantae</taxon>
        <taxon>Streptophyta</taxon>
        <taxon>Embryophyta</taxon>
        <taxon>Tracheophyta</taxon>
        <taxon>Spermatophyta</taxon>
        <taxon>Magnoliopsida</taxon>
        <taxon>eudicotyledons</taxon>
        <taxon>Gunneridae</taxon>
        <taxon>Pentapetalae</taxon>
        <taxon>rosids</taxon>
        <taxon>fabids</taxon>
        <taxon>Fabales</taxon>
        <taxon>Quillajaceae</taxon>
        <taxon>Quillaja</taxon>
    </lineage>
</organism>
<evidence type="ECO:0000256" key="3">
    <source>
        <dbReference type="ARBA" id="ARBA00022491"/>
    </source>
</evidence>
<dbReference type="GO" id="GO:0030154">
    <property type="term" value="P:cell differentiation"/>
    <property type="evidence" value="ECO:0007669"/>
    <property type="project" value="TreeGrafter"/>
</dbReference>
<evidence type="ECO:0000256" key="4">
    <source>
        <dbReference type="ARBA" id="ARBA00023015"/>
    </source>
</evidence>
<dbReference type="InterPro" id="IPR036915">
    <property type="entry name" value="Cyclin-like_sf"/>
</dbReference>
<dbReference type="GO" id="GO:0006357">
    <property type="term" value="P:regulation of transcription by RNA polymerase II"/>
    <property type="evidence" value="ECO:0007669"/>
    <property type="project" value="InterPro"/>
</dbReference>
<evidence type="ECO:0000313" key="10">
    <source>
        <dbReference type="EMBL" id="KAJ7976324.1"/>
    </source>
</evidence>
<proteinExistence type="inferred from homology"/>
<dbReference type="Pfam" id="PF01857">
    <property type="entry name" value="RB_B"/>
    <property type="match status" value="1"/>
</dbReference>
<comment type="subcellular location">
    <subcellularLocation>
        <location evidence="1">Nucleus</location>
    </subcellularLocation>
</comment>
<name>A0AAD7Q7K4_QUISA</name>
<dbReference type="GO" id="GO:0000785">
    <property type="term" value="C:chromatin"/>
    <property type="evidence" value="ECO:0007669"/>
    <property type="project" value="TreeGrafter"/>
</dbReference>
<reference evidence="10" key="1">
    <citation type="journal article" date="2023" name="Science">
        <title>Elucidation of the pathway for biosynthesis of saponin adjuvants from the soapbark tree.</title>
        <authorList>
            <person name="Reed J."/>
            <person name="Orme A."/>
            <person name="El-Demerdash A."/>
            <person name="Owen C."/>
            <person name="Martin L.B.B."/>
            <person name="Misra R.C."/>
            <person name="Kikuchi S."/>
            <person name="Rejzek M."/>
            <person name="Martin A.C."/>
            <person name="Harkess A."/>
            <person name="Leebens-Mack J."/>
            <person name="Louveau T."/>
            <person name="Stephenson M.J."/>
            <person name="Osbourn A."/>
        </authorList>
    </citation>
    <scope>NUCLEOTIDE SEQUENCE</scope>
    <source>
        <strain evidence="10">S10</strain>
    </source>
</reference>
<dbReference type="Proteomes" id="UP001163823">
    <property type="component" value="Chromosome 3"/>
</dbReference>
<keyword evidence="4" id="KW-0805">Transcription regulation</keyword>
<dbReference type="GO" id="GO:0000977">
    <property type="term" value="F:RNA polymerase II transcription regulatory region sequence-specific DNA binding"/>
    <property type="evidence" value="ECO:0007669"/>
    <property type="project" value="TreeGrafter"/>
</dbReference>
<keyword evidence="11" id="KW-1185">Reference proteome</keyword>